<comment type="caution">
    <text evidence="1">The sequence shown here is derived from an EMBL/GenBank/DDBJ whole genome shotgun (WGS) entry which is preliminary data.</text>
</comment>
<organism evidence="1 2">
    <name type="scientific">Ancylostoma ceylanicum</name>
    <dbReference type="NCBI Taxonomy" id="53326"/>
    <lineage>
        <taxon>Eukaryota</taxon>
        <taxon>Metazoa</taxon>
        <taxon>Ecdysozoa</taxon>
        <taxon>Nematoda</taxon>
        <taxon>Chromadorea</taxon>
        <taxon>Rhabditida</taxon>
        <taxon>Rhabditina</taxon>
        <taxon>Rhabditomorpha</taxon>
        <taxon>Strongyloidea</taxon>
        <taxon>Ancylostomatidae</taxon>
        <taxon>Ancylostomatinae</taxon>
        <taxon>Ancylostoma</taxon>
    </lineage>
</organism>
<accession>A0A016SD47</accession>
<evidence type="ECO:0000313" key="1">
    <source>
        <dbReference type="EMBL" id="EYB88312.1"/>
    </source>
</evidence>
<gene>
    <name evidence="1" type="primary">Acey_s0249.g120</name>
    <name evidence="1" type="ORF">Y032_0249g120</name>
</gene>
<evidence type="ECO:0000313" key="2">
    <source>
        <dbReference type="Proteomes" id="UP000024635"/>
    </source>
</evidence>
<sequence>MSRLTLKKLFYFRYRWTFLIEDGQEMTPIRLRTKAELKRMKKNTLGSKENIESYAVEEAVPVGVTEEET</sequence>
<keyword evidence="2" id="KW-1185">Reference proteome</keyword>
<dbReference type="AlphaFoldDB" id="A0A016SD47"/>
<reference evidence="2" key="1">
    <citation type="journal article" date="2015" name="Nat. Genet.">
        <title>The genome and transcriptome of the zoonotic hookworm Ancylostoma ceylanicum identify infection-specific gene families.</title>
        <authorList>
            <person name="Schwarz E.M."/>
            <person name="Hu Y."/>
            <person name="Antoshechkin I."/>
            <person name="Miller M.M."/>
            <person name="Sternberg P.W."/>
            <person name="Aroian R.V."/>
        </authorList>
    </citation>
    <scope>NUCLEOTIDE SEQUENCE</scope>
    <source>
        <strain evidence="2">HY135</strain>
    </source>
</reference>
<name>A0A016SD47_9BILA</name>
<dbReference type="EMBL" id="JARK01001585">
    <property type="protein sequence ID" value="EYB88312.1"/>
    <property type="molecule type" value="Genomic_DNA"/>
</dbReference>
<dbReference type="Proteomes" id="UP000024635">
    <property type="component" value="Unassembled WGS sequence"/>
</dbReference>
<proteinExistence type="predicted"/>
<protein>
    <submittedName>
        <fullName evidence="1">Uncharacterized protein</fullName>
    </submittedName>
</protein>